<keyword evidence="2" id="KW-1185">Reference proteome</keyword>
<name>A0A1H1QW10_9BRAD</name>
<evidence type="ECO:0000313" key="2">
    <source>
        <dbReference type="Proteomes" id="UP000243904"/>
    </source>
</evidence>
<proteinExistence type="predicted"/>
<dbReference type="RefSeq" id="WP_100381660.1">
    <property type="nucleotide sequence ID" value="NZ_LT629750.1"/>
</dbReference>
<gene>
    <name evidence="1" type="ORF">SAMN05444158_1552</name>
</gene>
<reference evidence="2" key="1">
    <citation type="submission" date="2016-10" db="EMBL/GenBank/DDBJ databases">
        <authorList>
            <person name="Varghese N."/>
            <person name="Submissions S."/>
        </authorList>
    </citation>
    <scope>NUCLEOTIDE SEQUENCE [LARGE SCALE GENOMIC DNA]</scope>
    <source>
        <strain evidence="2">GAS369</strain>
    </source>
</reference>
<dbReference type="AlphaFoldDB" id="A0A1H1QW10"/>
<sequence>MTELVDSILKAYGREFDAETRAKISRYLETLTSTGKRDDRQLTAYGLAYLQQLDNPDPRYSGC</sequence>
<protein>
    <submittedName>
        <fullName evidence="1">Uncharacterized protein</fullName>
    </submittedName>
</protein>
<dbReference type="EMBL" id="LT629750">
    <property type="protein sequence ID" value="SDS27523.1"/>
    <property type="molecule type" value="Genomic_DNA"/>
</dbReference>
<dbReference type="Proteomes" id="UP000243904">
    <property type="component" value="Chromosome I"/>
</dbReference>
<organism evidence="1 2">
    <name type="scientific">Bradyrhizobium canariense</name>
    <dbReference type="NCBI Taxonomy" id="255045"/>
    <lineage>
        <taxon>Bacteria</taxon>
        <taxon>Pseudomonadati</taxon>
        <taxon>Pseudomonadota</taxon>
        <taxon>Alphaproteobacteria</taxon>
        <taxon>Hyphomicrobiales</taxon>
        <taxon>Nitrobacteraceae</taxon>
        <taxon>Bradyrhizobium</taxon>
    </lineage>
</organism>
<accession>A0A1H1QW10</accession>
<evidence type="ECO:0000313" key="1">
    <source>
        <dbReference type="EMBL" id="SDS27523.1"/>
    </source>
</evidence>